<keyword evidence="7 11" id="KW-0418">Kinase</keyword>
<dbReference type="PROSITE" id="PS01331">
    <property type="entry name" value="THYMIDYLATE_KINASE"/>
    <property type="match status" value="1"/>
</dbReference>
<sequence>MEGYFITFEGPDGAGKTTVISEVVKALQAQTSREILVTREPGGSKIAESIRDIILDPANTEMDDKTEALLYAASRAQHVSEIINPALTAGKIVISDRFVDSSLAYQGKGRGLGIDEVAQINAFATGHLEPQLTVFLDIEPEIGLKRISKERAGQEDRLEQEKLAFHQLVYRGYQEVVKAHPDRIKVVDARQDLSQVVKASVKLIKSTFPAAFK</sequence>
<dbReference type="EMBL" id="VUMW01000014">
    <property type="protein sequence ID" value="MST80018.1"/>
    <property type="molecule type" value="Genomic_DNA"/>
</dbReference>
<evidence type="ECO:0000256" key="5">
    <source>
        <dbReference type="ARBA" id="ARBA00022727"/>
    </source>
</evidence>
<keyword evidence="4 11" id="KW-0808">Transferase</keyword>
<dbReference type="HAMAP" id="MF_00165">
    <property type="entry name" value="Thymidylate_kinase"/>
    <property type="match status" value="1"/>
</dbReference>
<dbReference type="InterPro" id="IPR027417">
    <property type="entry name" value="P-loop_NTPase"/>
</dbReference>
<comment type="similarity">
    <text evidence="1 11">Belongs to the thymidylate kinase family.</text>
</comment>
<comment type="function">
    <text evidence="10 11">Phosphorylation of dTMP to form dTDP in both de novo and salvage pathways of dTTP synthesis.</text>
</comment>
<dbReference type="GO" id="GO:0006235">
    <property type="term" value="P:dTTP biosynthetic process"/>
    <property type="evidence" value="ECO:0007669"/>
    <property type="project" value="UniProtKB-UniRule"/>
</dbReference>
<gene>
    <name evidence="11" type="primary">tmk</name>
    <name evidence="13" type="ORF">FYJ61_06005</name>
</gene>
<evidence type="ECO:0000313" key="14">
    <source>
        <dbReference type="Proteomes" id="UP000452141"/>
    </source>
</evidence>
<evidence type="ECO:0000256" key="7">
    <source>
        <dbReference type="ARBA" id="ARBA00022777"/>
    </source>
</evidence>
<dbReference type="SUPFAM" id="SSF52540">
    <property type="entry name" value="P-loop containing nucleoside triphosphate hydrolases"/>
    <property type="match status" value="1"/>
</dbReference>
<evidence type="ECO:0000256" key="4">
    <source>
        <dbReference type="ARBA" id="ARBA00022679"/>
    </source>
</evidence>
<dbReference type="AlphaFoldDB" id="A0A844FNR3"/>
<dbReference type="EC" id="2.7.4.9" evidence="2 11"/>
<dbReference type="InterPro" id="IPR018095">
    <property type="entry name" value="Thymidylate_kin_CS"/>
</dbReference>
<dbReference type="PANTHER" id="PTHR10344:SF4">
    <property type="entry name" value="UMP-CMP KINASE 2, MITOCHONDRIAL"/>
    <property type="match status" value="1"/>
</dbReference>
<accession>A0A844FNR3</accession>
<organism evidence="13 14">
    <name type="scientific">Lactobacillus equicursoris</name>
    <dbReference type="NCBI Taxonomy" id="420645"/>
    <lineage>
        <taxon>Bacteria</taxon>
        <taxon>Bacillati</taxon>
        <taxon>Bacillota</taxon>
        <taxon>Bacilli</taxon>
        <taxon>Lactobacillales</taxon>
        <taxon>Lactobacillaceae</taxon>
        <taxon>Lactobacillus</taxon>
    </lineage>
</organism>
<dbReference type="FunFam" id="3.40.50.300:FF:000225">
    <property type="entry name" value="Thymidylate kinase"/>
    <property type="match status" value="1"/>
</dbReference>
<keyword evidence="6 11" id="KW-0547">Nucleotide-binding</keyword>
<dbReference type="Gene3D" id="3.40.50.300">
    <property type="entry name" value="P-loop containing nucleotide triphosphate hydrolases"/>
    <property type="match status" value="1"/>
</dbReference>
<evidence type="ECO:0000256" key="10">
    <source>
        <dbReference type="ARBA" id="ARBA00057735"/>
    </source>
</evidence>
<feature type="domain" description="Thymidylate kinase-like" evidence="12">
    <location>
        <begin position="8"/>
        <end position="198"/>
    </location>
</feature>
<dbReference type="GO" id="GO:0004798">
    <property type="term" value="F:dTMP kinase activity"/>
    <property type="evidence" value="ECO:0007669"/>
    <property type="project" value="UniProtKB-UniRule"/>
</dbReference>
<dbReference type="InterPro" id="IPR018094">
    <property type="entry name" value="Thymidylate_kinase"/>
</dbReference>
<reference evidence="13 14" key="1">
    <citation type="submission" date="2019-08" db="EMBL/GenBank/DDBJ databases">
        <title>In-depth cultivation of the pig gut microbiome towards novel bacterial diversity and tailored functional studies.</title>
        <authorList>
            <person name="Wylensek D."/>
            <person name="Hitch T.C.A."/>
            <person name="Clavel T."/>
        </authorList>
    </citation>
    <scope>NUCLEOTIDE SEQUENCE [LARGE SCALE GENOMIC DNA]</scope>
    <source>
        <strain evidence="13 14">WCA-470BD-2E</strain>
    </source>
</reference>
<evidence type="ECO:0000256" key="11">
    <source>
        <dbReference type="HAMAP-Rule" id="MF_00165"/>
    </source>
</evidence>
<dbReference type="NCBIfam" id="TIGR00041">
    <property type="entry name" value="DTMP_kinase"/>
    <property type="match status" value="1"/>
</dbReference>
<dbReference type="InterPro" id="IPR039430">
    <property type="entry name" value="Thymidylate_kin-like_dom"/>
</dbReference>
<keyword evidence="5 11" id="KW-0545">Nucleotide biosynthesis</keyword>
<dbReference type="PANTHER" id="PTHR10344">
    <property type="entry name" value="THYMIDYLATE KINASE"/>
    <property type="match status" value="1"/>
</dbReference>
<evidence type="ECO:0000259" key="12">
    <source>
        <dbReference type="Pfam" id="PF02223"/>
    </source>
</evidence>
<proteinExistence type="inferred from homology"/>
<evidence type="ECO:0000313" key="13">
    <source>
        <dbReference type="EMBL" id="MST80018.1"/>
    </source>
</evidence>
<name>A0A844FNR3_9LACO</name>
<dbReference type="GO" id="GO:0006233">
    <property type="term" value="P:dTDP biosynthetic process"/>
    <property type="evidence" value="ECO:0007669"/>
    <property type="project" value="InterPro"/>
</dbReference>
<evidence type="ECO:0000256" key="8">
    <source>
        <dbReference type="ARBA" id="ARBA00022840"/>
    </source>
</evidence>
<evidence type="ECO:0000256" key="3">
    <source>
        <dbReference type="ARBA" id="ARBA00017144"/>
    </source>
</evidence>
<keyword evidence="8 11" id="KW-0067">ATP-binding</keyword>
<evidence type="ECO:0000256" key="2">
    <source>
        <dbReference type="ARBA" id="ARBA00012980"/>
    </source>
</evidence>
<evidence type="ECO:0000256" key="1">
    <source>
        <dbReference type="ARBA" id="ARBA00009776"/>
    </source>
</evidence>
<evidence type="ECO:0000256" key="6">
    <source>
        <dbReference type="ARBA" id="ARBA00022741"/>
    </source>
</evidence>
<dbReference type="CDD" id="cd01672">
    <property type="entry name" value="TMPK"/>
    <property type="match status" value="1"/>
</dbReference>
<comment type="caution">
    <text evidence="13">The sequence shown here is derived from an EMBL/GenBank/DDBJ whole genome shotgun (WGS) entry which is preliminary data.</text>
</comment>
<feature type="binding site" evidence="11">
    <location>
        <begin position="10"/>
        <end position="17"/>
    </location>
    <ligand>
        <name>ATP</name>
        <dbReference type="ChEBI" id="CHEBI:30616"/>
    </ligand>
</feature>
<dbReference type="Pfam" id="PF02223">
    <property type="entry name" value="Thymidylate_kin"/>
    <property type="match status" value="1"/>
</dbReference>
<dbReference type="GO" id="GO:0005524">
    <property type="term" value="F:ATP binding"/>
    <property type="evidence" value="ECO:0007669"/>
    <property type="project" value="UniProtKB-UniRule"/>
</dbReference>
<protein>
    <recommendedName>
        <fullName evidence="3 11">Thymidylate kinase</fullName>
        <ecNumber evidence="2 11">2.7.4.9</ecNumber>
    </recommendedName>
    <alternativeName>
        <fullName evidence="11">dTMP kinase</fullName>
    </alternativeName>
</protein>
<dbReference type="GO" id="GO:0005829">
    <property type="term" value="C:cytosol"/>
    <property type="evidence" value="ECO:0007669"/>
    <property type="project" value="TreeGrafter"/>
</dbReference>
<evidence type="ECO:0000256" key="9">
    <source>
        <dbReference type="ARBA" id="ARBA00048743"/>
    </source>
</evidence>
<dbReference type="RefSeq" id="WP_154486952.1">
    <property type="nucleotide sequence ID" value="NZ_VUMW01000014.1"/>
</dbReference>
<comment type="catalytic activity">
    <reaction evidence="9 11">
        <text>dTMP + ATP = dTDP + ADP</text>
        <dbReference type="Rhea" id="RHEA:13517"/>
        <dbReference type="ChEBI" id="CHEBI:30616"/>
        <dbReference type="ChEBI" id="CHEBI:58369"/>
        <dbReference type="ChEBI" id="CHEBI:63528"/>
        <dbReference type="ChEBI" id="CHEBI:456216"/>
        <dbReference type="EC" id="2.7.4.9"/>
    </reaction>
</comment>
<dbReference type="GO" id="GO:0006227">
    <property type="term" value="P:dUDP biosynthetic process"/>
    <property type="evidence" value="ECO:0007669"/>
    <property type="project" value="TreeGrafter"/>
</dbReference>
<dbReference type="Proteomes" id="UP000452141">
    <property type="component" value="Unassembled WGS sequence"/>
</dbReference>